<evidence type="ECO:0000313" key="2">
    <source>
        <dbReference type="EMBL" id="RUO23921.1"/>
    </source>
</evidence>
<accession>A0A432W3L5</accession>
<reference evidence="2 3" key="1">
    <citation type="journal article" date="2011" name="Front. Microbiol.">
        <title>Genomic signatures of strain selection and enhancement in Bacillus atrophaeus var. globigii, a historical biowarfare simulant.</title>
        <authorList>
            <person name="Gibbons H.S."/>
            <person name="Broomall S.M."/>
            <person name="McNew L.A."/>
            <person name="Daligault H."/>
            <person name="Chapman C."/>
            <person name="Bruce D."/>
            <person name="Karavis M."/>
            <person name="Krepps M."/>
            <person name="McGregor P.A."/>
            <person name="Hong C."/>
            <person name="Park K.H."/>
            <person name="Akmal A."/>
            <person name="Feldman A."/>
            <person name="Lin J.S."/>
            <person name="Chang W.E."/>
            <person name="Higgs B.W."/>
            <person name="Demirev P."/>
            <person name="Lindquist J."/>
            <person name="Liem A."/>
            <person name="Fochler E."/>
            <person name="Read T.D."/>
            <person name="Tapia R."/>
            <person name="Johnson S."/>
            <person name="Bishop-Lilly K.A."/>
            <person name="Detter C."/>
            <person name="Han C."/>
            <person name="Sozhamannan S."/>
            <person name="Rosenzweig C.N."/>
            <person name="Skowronski E.W."/>
        </authorList>
    </citation>
    <scope>NUCLEOTIDE SEQUENCE [LARGE SCALE GENOMIC DNA]</scope>
    <source>
        <strain evidence="2 3">MLST1</strain>
    </source>
</reference>
<dbReference type="PROSITE" id="PS51186">
    <property type="entry name" value="GNAT"/>
    <property type="match status" value="1"/>
</dbReference>
<dbReference type="SUPFAM" id="SSF55729">
    <property type="entry name" value="Acyl-CoA N-acyltransferases (Nat)"/>
    <property type="match status" value="1"/>
</dbReference>
<dbReference type="InterPro" id="IPR016181">
    <property type="entry name" value="Acyl_CoA_acyltransferase"/>
</dbReference>
<evidence type="ECO:0000259" key="1">
    <source>
        <dbReference type="PROSITE" id="PS51186"/>
    </source>
</evidence>
<dbReference type="GO" id="GO:0016747">
    <property type="term" value="F:acyltransferase activity, transferring groups other than amino-acyl groups"/>
    <property type="evidence" value="ECO:0007669"/>
    <property type="project" value="InterPro"/>
</dbReference>
<sequence>MSIGNSDTGFILAPYDKEPGTWLQGKEQSITYKTASVGDVAEVLKAIPEMHSRNLIQSILDRISNKDYLALVAYSGQKPVGCKLGYAMDEANFYSWLGGVIPEHRGQGIAQPLLNQQEAWATQQGYRHIHVKSMNQYPAMLTMLIKNGYQICGYEDKGSVEESKVCFVKRVVVAE</sequence>
<name>A0A432W3L5_9GAMM</name>
<dbReference type="InterPro" id="IPR000182">
    <property type="entry name" value="GNAT_dom"/>
</dbReference>
<protein>
    <submittedName>
        <fullName evidence="2">GNAT family N-acetyltransferase</fullName>
    </submittedName>
</protein>
<dbReference type="Gene3D" id="3.40.630.30">
    <property type="match status" value="1"/>
</dbReference>
<keyword evidence="2" id="KW-0808">Transferase</keyword>
<dbReference type="RefSeq" id="WP_126804341.1">
    <property type="nucleotide sequence ID" value="NZ_PIPL01000003.1"/>
</dbReference>
<dbReference type="Proteomes" id="UP000288293">
    <property type="component" value="Unassembled WGS sequence"/>
</dbReference>
<gene>
    <name evidence="2" type="ORF">CWE09_12290</name>
</gene>
<organism evidence="2 3">
    <name type="scientific">Aliidiomarina minuta</name>
    <dbReference type="NCBI Taxonomy" id="880057"/>
    <lineage>
        <taxon>Bacteria</taxon>
        <taxon>Pseudomonadati</taxon>
        <taxon>Pseudomonadota</taxon>
        <taxon>Gammaproteobacteria</taxon>
        <taxon>Alteromonadales</taxon>
        <taxon>Idiomarinaceae</taxon>
        <taxon>Aliidiomarina</taxon>
    </lineage>
</organism>
<proteinExistence type="predicted"/>
<dbReference type="EMBL" id="PIPL01000003">
    <property type="protein sequence ID" value="RUO23921.1"/>
    <property type="molecule type" value="Genomic_DNA"/>
</dbReference>
<dbReference type="OrthoDB" id="9812289at2"/>
<dbReference type="AlphaFoldDB" id="A0A432W3L5"/>
<evidence type="ECO:0000313" key="3">
    <source>
        <dbReference type="Proteomes" id="UP000288293"/>
    </source>
</evidence>
<keyword evidence="3" id="KW-1185">Reference proteome</keyword>
<dbReference type="CDD" id="cd04301">
    <property type="entry name" value="NAT_SF"/>
    <property type="match status" value="1"/>
</dbReference>
<feature type="domain" description="N-acetyltransferase" evidence="1">
    <location>
        <begin position="30"/>
        <end position="172"/>
    </location>
</feature>
<dbReference type="Pfam" id="PF00583">
    <property type="entry name" value="Acetyltransf_1"/>
    <property type="match status" value="1"/>
</dbReference>
<comment type="caution">
    <text evidence="2">The sequence shown here is derived from an EMBL/GenBank/DDBJ whole genome shotgun (WGS) entry which is preliminary data.</text>
</comment>